<dbReference type="GO" id="GO:0015628">
    <property type="term" value="P:protein secretion by the type II secretion system"/>
    <property type="evidence" value="ECO:0007669"/>
    <property type="project" value="InterPro"/>
</dbReference>
<proteinExistence type="inferred from homology"/>
<accession>A0A3R8T354</accession>
<organism evidence="10 11">
    <name type="scientific">Lautropia dentalis</name>
    <dbReference type="NCBI Taxonomy" id="2490857"/>
    <lineage>
        <taxon>Bacteria</taxon>
        <taxon>Pseudomonadati</taxon>
        <taxon>Pseudomonadota</taxon>
        <taxon>Betaproteobacteria</taxon>
        <taxon>Burkholderiales</taxon>
        <taxon>Burkholderiaceae</taxon>
        <taxon>Lautropia</taxon>
    </lineage>
</organism>
<evidence type="ECO:0000259" key="9">
    <source>
        <dbReference type="Pfam" id="PF00482"/>
    </source>
</evidence>
<evidence type="ECO:0000256" key="6">
    <source>
        <dbReference type="ARBA" id="ARBA00022989"/>
    </source>
</evidence>
<comment type="caution">
    <text evidence="10">The sequence shown here is derived from an EMBL/GenBank/DDBJ whole genome shotgun (WGS) entry which is preliminary data.</text>
</comment>
<dbReference type="GO" id="GO:0005886">
    <property type="term" value="C:plasma membrane"/>
    <property type="evidence" value="ECO:0007669"/>
    <property type="project" value="UniProtKB-SubCell"/>
</dbReference>
<feature type="domain" description="Type II secretion system protein GspF" evidence="9">
    <location>
        <begin position="271"/>
        <end position="393"/>
    </location>
</feature>
<dbReference type="OrthoDB" id="9805682at2"/>
<dbReference type="InterPro" id="IPR003004">
    <property type="entry name" value="GspF/PilC"/>
</dbReference>
<gene>
    <name evidence="10" type="primary">gspF</name>
    <name evidence="10" type="ORF">EHV23_03300</name>
</gene>
<feature type="transmembrane region" description="Helical" evidence="8">
    <location>
        <begin position="221"/>
        <end position="240"/>
    </location>
</feature>
<keyword evidence="7 8" id="KW-0472">Membrane</keyword>
<comment type="subcellular location">
    <subcellularLocation>
        <location evidence="1">Cell inner membrane</location>
        <topology evidence="1">Multi-pass membrane protein</topology>
    </subcellularLocation>
</comment>
<comment type="similarity">
    <text evidence="2">Belongs to the GSP F family.</text>
</comment>
<dbReference type="Proteomes" id="UP000270261">
    <property type="component" value="Unassembled WGS sequence"/>
</dbReference>
<dbReference type="InterPro" id="IPR042094">
    <property type="entry name" value="T2SS_GspF_sf"/>
</dbReference>
<dbReference type="FunFam" id="1.20.81.30:FF:000001">
    <property type="entry name" value="Type II secretion system protein F"/>
    <property type="match status" value="2"/>
</dbReference>
<keyword evidence="5 8" id="KW-0812">Transmembrane</keyword>
<feature type="transmembrane region" description="Helical" evidence="8">
    <location>
        <begin position="374"/>
        <end position="395"/>
    </location>
</feature>
<evidence type="ECO:0000313" key="11">
    <source>
        <dbReference type="Proteomes" id="UP000270261"/>
    </source>
</evidence>
<dbReference type="Gene3D" id="1.20.81.30">
    <property type="entry name" value="Type II secretion system (T2SS), domain F"/>
    <property type="match status" value="2"/>
</dbReference>
<reference evidence="10 11" key="1">
    <citation type="submission" date="2018-11" db="EMBL/GenBank/DDBJ databases">
        <title>Genome sequencing of Lautropia sp. KCOM 2505 (= ChDC F240).</title>
        <authorList>
            <person name="Kook J.-K."/>
            <person name="Park S.-N."/>
            <person name="Lim Y.K."/>
        </authorList>
    </citation>
    <scope>NUCLEOTIDE SEQUENCE [LARGE SCALE GENOMIC DNA]</scope>
    <source>
        <strain evidence="10 11">KCOM 2505</strain>
    </source>
</reference>
<dbReference type="GO" id="GO:0015627">
    <property type="term" value="C:type II protein secretion system complex"/>
    <property type="evidence" value="ECO:0007669"/>
    <property type="project" value="InterPro"/>
</dbReference>
<dbReference type="InterPro" id="IPR011850">
    <property type="entry name" value="T2SS_GspF"/>
</dbReference>
<dbReference type="AlphaFoldDB" id="A0A3R8T354"/>
<evidence type="ECO:0000256" key="2">
    <source>
        <dbReference type="ARBA" id="ARBA00005745"/>
    </source>
</evidence>
<dbReference type="InterPro" id="IPR018076">
    <property type="entry name" value="T2SS_GspF_dom"/>
</dbReference>
<keyword evidence="6 8" id="KW-1133">Transmembrane helix</keyword>
<feature type="transmembrane region" description="Helical" evidence="8">
    <location>
        <begin position="167"/>
        <end position="190"/>
    </location>
</feature>
<evidence type="ECO:0000256" key="3">
    <source>
        <dbReference type="ARBA" id="ARBA00022475"/>
    </source>
</evidence>
<evidence type="ECO:0000256" key="8">
    <source>
        <dbReference type="SAM" id="Phobius"/>
    </source>
</evidence>
<feature type="domain" description="Type II secretion system protein GspF" evidence="9">
    <location>
        <begin position="69"/>
        <end position="191"/>
    </location>
</feature>
<dbReference type="PANTHER" id="PTHR30012:SF0">
    <property type="entry name" value="TYPE II SECRETION SYSTEM PROTEIN F-RELATED"/>
    <property type="match status" value="1"/>
</dbReference>
<keyword evidence="3" id="KW-1003">Cell membrane</keyword>
<evidence type="ECO:0000256" key="5">
    <source>
        <dbReference type="ARBA" id="ARBA00022692"/>
    </source>
</evidence>
<evidence type="ECO:0000313" key="10">
    <source>
        <dbReference type="EMBL" id="RRN45272.1"/>
    </source>
</evidence>
<dbReference type="PRINTS" id="PR00812">
    <property type="entry name" value="BCTERIALGSPF"/>
</dbReference>
<evidence type="ECO:0000256" key="7">
    <source>
        <dbReference type="ARBA" id="ARBA00023136"/>
    </source>
</evidence>
<evidence type="ECO:0000256" key="1">
    <source>
        <dbReference type="ARBA" id="ARBA00004429"/>
    </source>
</evidence>
<name>A0A3R8T354_9BURK</name>
<dbReference type="EMBL" id="RRUE01000001">
    <property type="protein sequence ID" value="RRN45272.1"/>
    <property type="molecule type" value="Genomic_DNA"/>
</dbReference>
<keyword evidence="11" id="KW-1185">Reference proteome</keyword>
<keyword evidence="4" id="KW-0997">Cell inner membrane</keyword>
<dbReference type="RefSeq" id="WP_125094700.1">
    <property type="nucleotide sequence ID" value="NZ_RRUE01000001.1"/>
</dbReference>
<dbReference type="PANTHER" id="PTHR30012">
    <property type="entry name" value="GENERAL SECRETION PATHWAY PROTEIN"/>
    <property type="match status" value="1"/>
</dbReference>
<dbReference type="Pfam" id="PF00482">
    <property type="entry name" value="T2SSF"/>
    <property type="match status" value="2"/>
</dbReference>
<dbReference type="NCBIfam" id="TIGR02120">
    <property type="entry name" value="GspF"/>
    <property type="match status" value="1"/>
</dbReference>
<evidence type="ECO:0000256" key="4">
    <source>
        <dbReference type="ARBA" id="ARBA00022519"/>
    </source>
</evidence>
<sequence length="402" mass="43558">MPAYRFQAADASGVLHRGIVDADSSRQARAIIRERGQTPIEVVALSAEHNAGHINIGGRLKDADLALCTRQLSSLLTARLPLEKALNAVVEQAESARVRERFAAVRSDVVSGQTLTAAMAKFPRDFPDTYRALISAGEQSGDLAQVMSRLAAYVENRTQLVSKVKMAFTYPIIVAVVAILVIIALLTYVVPQVVQVFNQTRQDLPLLTLILIRTSDFIRNWGWLVLLGLGGAWAAFHYSMKAPTARLNFHKKLLGMPMFGRLIRGINAARFASTLAILTASGVPLIRALEAGADTLNNMAMKAEVREALGRVREGAPLARALGAGKTLPPLLIHMTASGEATGELPQMLERAAETLSQEVERKTLTMTTLLEPILILVTGAIVLMIVLAVLLPIIEINQLVK</sequence>
<protein>
    <submittedName>
        <fullName evidence="10">Type II secretion system protein GspF</fullName>
    </submittedName>
</protein>